<gene>
    <name evidence="7" type="primary">SLC36A1_14</name>
    <name evidence="7" type="ORF">CM83_58775</name>
</gene>
<proteinExistence type="predicted"/>
<dbReference type="AlphaFoldDB" id="A0A0A9VTT2"/>
<keyword evidence="2 5" id="KW-0812">Transmembrane</keyword>
<feature type="transmembrane region" description="Helical" evidence="5">
    <location>
        <begin position="74"/>
        <end position="98"/>
    </location>
</feature>
<dbReference type="PANTHER" id="PTHR22950:SF150">
    <property type="entry name" value="FI17861P1"/>
    <property type="match status" value="1"/>
</dbReference>
<accession>A0A0A9VTT2</accession>
<evidence type="ECO:0000259" key="6">
    <source>
        <dbReference type="Pfam" id="PF01490"/>
    </source>
</evidence>
<feature type="transmembrane region" description="Helical" evidence="5">
    <location>
        <begin position="244"/>
        <end position="266"/>
    </location>
</feature>
<protein>
    <submittedName>
        <fullName evidence="7">Proton-coupled amino acid transporter 1</fullName>
    </submittedName>
</protein>
<feature type="transmembrane region" description="Helical" evidence="5">
    <location>
        <begin position="364"/>
        <end position="386"/>
    </location>
</feature>
<evidence type="ECO:0000256" key="4">
    <source>
        <dbReference type="ARBA" id="ARBA00023136"/>
    </source>
</evidence>
<reference evidence="7" key="2">
    <citation type="submission" date="2014-07" db="EMBL/GenBank/DDBJ databases">
        <authorList>
            <person name="Hull J."/>
        </authorList>
    </citation>
    <scope>NUCLEOTIDE SEQUENCE</scope>
</reference>
<organism evidence="7">
    <name type="scientific">Lygus hesperus</name>
    <name type="common">Western plant bug</name>
    <dbReference type="NCBI Taxonomy" id="30085"/>
    <lineage>
        <taxon>Eukaryota</taxon>
        <taxon>Metazoa</taxon>
        <taxon>Ecdysozoa</taxon>
        <taxon>Arthropoda</taxon>
        <taxon>Hexapoda</taxon>
        <taxon>Insecta</taxon>
        <taxon>Pterygota</taxon>
        <taxon>Neoptera</taxon>
        <taxon>Paraneoptera</taxon>
        <taxon>Hemiptera</taxon>
        <taxon>Heteroptera</taxon>
        <taxon>Panheteroptera</taxon>
        <taxon>Cimicomorpha</taxon>
        <taxon>Miridae</taxon>
        <taxon>Mirini</taxon>
        <taxon>Lygus</taxon>
    </lineage>
</organism>
<dbReference type="InterPro" id="IPR013057">
    <property type="entry name" value="AA_transpt_TM"/>
</dbReference>
<sequence length="478" mass="53116">RTMSVRDQENTASAVRRAFQLRNLRQLSKSSLPSMTSMNRTVKHPTRYWETLVHLLKGNIGAGLFAMADAYKNAGLIGGLVGTLFIGGICIYCSHILIWSSAKIRKKLNMDADPSFEETVEYCFEFGPKYYQKSSKIAGILVKIFIVITQLGFCCVFYVFVAESFAPVVSHYVTGHHFSNATYIVCMFFVMMFICLIPYLKFLTPISLAGTVFLFTGIIYIVGISCIDVPSLDTRDYFGKASTYPLFFGTVVYAFEGIALIIPLRAEMKRPDNFGSGMGVYNVGMMIVMVLFNVVGFMGYLKFGQDIEGSISFNLVPSVTSDVIKILVALGIMFSYPLQFFVASAIISDAIIHRWFGRVTRRKKLIIGCVVRGSLVTLTCAIAIFVPNLSAFISLIGSVSSTALALVFPVLCHISLYTCPKEFEPATSRLLPLWYFLDGLSLLLAFMGFLTGAYFSSKEIVNKFTLPDVRIRAHPPHT</sequence>
<feature type="transmembrane region" description="Helical" evidence="5">
    <location>
        <begin position="212"/>
        <end position="232"/>
    </location>
</feature>
<feature type="transmembrane region" description="Helical" evidence="5">
    <location>
        <begin position="278"/>
        <end position="303"/>
    </location>
</feature>
<feature type="transmembrane region" description="Helical" evidence="5">
    <location>
        <begin position="48"/>
        <end position="68"/>
    </location>
</feature>
<feature type="domain" description="Amino acid transporter transmembrane" evidence="6">
    <location>
        <begin position="46"/>
        <end position="431"/>
    </location>
</feature>
<evidence type="ECO:0000256" key="3">
    <source>
        <dbReference type="ARBA" id="ARBA00022989"/>
    </source>
</evidence>
<feature type="non-terminal residue" evidence="7">
    <location>
        <position position="1"/>
    </location>
</feature>
<feature type="transmembrane region" description="Helical" evidence="5">
    <location>
        <begin position="433"/>
        <end position="455"/>
    </location>
</feature>
<dbReference type="PANTHER" id="PTHR22950">
    <property type="entry name" value="AMINO ACID TRANSPORTER"/>
    <property type="match status" value="1"/>
</dbReference>
<evidence type="ECO:0000313" key="7">
    <source>
        <dbReference type="EMBL" id="JAF99108.1"/>
    </source>
</evidence>
<comment type="subcellular location">
    <subcellularLocation>
        <location evidence="1">Membrane</location>
        <topology evidence="1">Multi-pass membrane protein</topology>
    </subcellularLocation>
</comment>
<name>A0A0A9VTT2_LYGHE</name>
<dbReference type="GO" id="GO:0005774">
    <property type="term" value="C:vacuolar membrane"/>
    <property type="evidence" value="ECO:0007669"/>
    <property type="project" value="TreeGrafter"/>
</dbReference>
<evidence type="ECO:0000256" key="5">
    <source>
        <dbReference type="SAM" id="Phobius"/>
    </source>
</evidence>
<keyword evidence="3 5" id="KW-1133">Transmembrane helix</keyword>
<dbReference type="GO" id="GO:0015179">
    <property type="term" value="F:L-amino acid transmembrane transporter activity"/>
    <property type="evidence" value="ECO:0007669"/>
    <property type="project" value="TreeGrafter"/>
</dbReference>
<evidence type="ECO:0000256" key="2">
    <source>
        <dbReference type="ARBA" id="ARBA00022692"/>
    </source>
</evidence>
<feature type="transmembrane region" description="Helical" evidence="5">
    <location>
        <begin position="323"/>
        <end position="352"/>
    </location>
</feature>
<feature type="transmembrane region" description="Helical" evidence="5">
    <location>
        <begin position="392"/>
        <end position="412"/>
    </location>
</feature>
<feature type="transmembrane region" description="Helical" evidence="5">
    <location>
        <begin position="181"/>
        <end position="200"/>
    </location>
</feature>
<dbReference type="EMBL" id="GBHO01044495">
    <property type="protein sequence ID" value="JAF99108.1"/>
    <property type="molecule type" value="Transcribed_RNA"/>
</dbReference>
<keyword evidence="4 5" id="KW-0472">Membrane</keyword>
<dbReference type="Pfam" id="PF01490">
    <property type="entry name" value="Aa_trans"/>
    <property type="match status" value="1"/>
</dbReference>
<evidence type="ECO:0000256" key="1">
    <source>
        <dbReference type="ARBA" id="ARBA00004141"/>
    </source>
</evidence>
<reference evidence="7" key="1">
    <citation type="journal article" date="2014" name="PLoS ONE">
        <title>Transcriptome-Based Identification of ABC Transporters in the Western Tarnished Plant Bug Lygus hesperus.</title>
        <authorList>
            <person name="Hull J.J."/>
            <person name="Chaney K."/>
            <person name="Geib S.M."/>
            <person name="Fabrick J.A."/>
            <person name="Brent C.S."/>
            <person name="Walsh D."/>
            <person name="Lavine L.C."/>
        </authorList>
    </citation>
    <scope>NUCLEOTIDE SEQUENCE</scope>
</reference>
<feature type="transmembrane region" description="Helical" evidence="5">
    <location>
        <begin position="140"/>
        <end position="161"/>
    </location>
</feature>